<accession>X0TNP1</accession>
<name>X0TNP1_9ZZZZ</name>
<dbReference type="AlphaFoldDB" id="X0TNP1"/>
<comment type="caution">
    <text evidence="1">The sequence shown here is derived from an EMBL/GenBank/DDBJ whole genome shotgun (WGS) entry which is preliminary data.</text>
</comment>
<proteinExistence type="predicted"/>
<feature type="non-terminal residue" evidence="1">
    <location>
        <position position="1"/>
    </location>
</feature>
<evidence type="ECO:0000313" key="1">
    <source>
        <dbReference type="EMBL" id="GAF89757.1"/>
    </source>
</evidence>
<organism evidence="1">
    <name type="scientific">marine sediment metagenome</name>
    <dbReference type="NCBI Taxonomy" id="412755"/>
    <lineage>
        <taxon>unclassified sequences</taxon>
        <taxon>metagenomes</taxon>
        <taxon>ecological metagenomes</taxon>
    </lineage>
</organism>
<reference evidence="1" key="1">
    <citation type="journal article" date="2014" name="Front. Microbiol.">
        <title>High frequency of phylogenetically diverse reductive dehalogenase-homologous genes in deep subseafloor sedimentary metagenomes.</title>
        <authorList>
            <person name="Kawai M."/>
            <person name="Futagami T."/>
            <person name="Toyoda A."/>
            <person name="Takaki Y."/>
            <person name="Nishi S."/>
            <person name="Hori S."/>
            <person name="Arai W."/>
            <person name="Tsubouchi T."/>
            <person name="Morono Y."/>
            <person name="Uchiyama I."/>
            <person name="Ito T."/>
            <person name="Fujiyama A."/>
            <person name="Inagaki F."/>
            <person name="Takami H."/>
        </authorList>
    </citation>
    <scope>NUCLEOTIDE SEQUENCE</scope>
    <source>
        <strain evidence="1">Expedition CK06-06</strain>
    </source>
</reference>
<dbReference type="EMBL" id="BARS01010100">
    <property type="protein sequence ID" value="GAF89757.1"/>
    <property type="molecule type" value="Genomic_DNA"/>
</dbReference>
<protein>
    <submittedName>
        <fullName evidence="1">Uncharacterized protein</fullName>
    </submittedName>
</protein>
<sequence length="204" mass="22671">PTTVRSSKPVAARAHILTRAIDPFGRPVAFGFAGNAPERSGADLFLDTNRLDNSLNAALMREGHVYPSFYSARQINGERVGGLPGDLRERLTGLANDAINADKGVWPHDQSTDSPQVTQDSDLFQLAIWPKLYRRLAKYYDDENANHANLFGFRDWLHADRSGRDDLILVLPIGELLNLSDILTITANTINMKYLSTDLVIVPR</sequence>
<gene>
    <name evidence="1" type="ORF">S01H1_18827</name>
</gene>